<organism evidence="10 11">
    <name type="scientific">Aureobasidium melanogenum</name>
    <name type="common">Aureobasidium pullulans var. melanogenum</name>
    <dbReference type="NCBI Taxonomy" id="46634"/>
    <lineage>
        <taxon>Eukaryota</taxon>
        <taxon>Fungi</taxon>
        <taxon>Dikarya</taxon>
        <taxon>Ascomycota</taxon>
        <taxon>Pezizomycotina</taxon>
        <taxon>Dothideomycetes</taxon>
        <taxon>Dothideomycetidae</taxon>
        <taxon>Dothideales</taxon>
        <taxon>Saccotheciaceae</taxon>
        <taxon>Aureobasidium</taxon>
    </lineage>
</organism>
<evidence type="ECO:0000256" key="1">
    <source>
        <dbReference type="ARBA" id="ARBA00000707"/>
    </source>
</evidence>
<dbReference type="GO" id="GO:0006511">
    <property type="term" value="P:ubiquitin-dependent protein catabolic process"/>
    <property type="evidence" value="ECO:0007669"/>
    <property type="project" value="InterPro"/>
</dbReference>
<reference evidence="10" key="2">
    <citation type="submission" date="2021-08" db="EMBL/GenBank/DDBJ databases">
        <authorList>
            <person name="Gostincar C."/>
            <person name="Sun X."/>
            <person name="Song Z."/>
            <person name="Gunde-Cimerman N."/>
        </authorList>
    </citation>
    <scope>NUCLEOTIDE SEQUENCE</scope>
    <source>
        <strain evidence="10">EXF-8016</strain>
    </source>
</reference>
<keyword evidence="7" id="KW-0788">Thiol protease</keyword>
<feature type="non-terminal residue" evidence="10">
    <location>
        <position position="201"/>
    </location>
</feature>
<dbReference type="GO" id="GO:0004843">
    <property type="term" value="F:cysteine-type deubiquitinase activity"/>
    <property type="evidence" value="ECO:0007669"/>
    <property type="project" value="UniProtKB-EC"/>
</dbReference>
<dbReference type="GO" id="GO:0016579">
    <property type="term" value="P:protein deubiquitination"/>
    <property type="evidence" value="ECO:0007669"/>
    <property type="project" value="TreeGrafter"/>
</dbReference>
<dbReference type="Proteomes" id="UP000767238">
    <property type="component" value="Unassembled WGS sequence"/>
</dbReference>
<evidence type="ECO:0000256" key="8">
    <source>
        <dbReference type="PROSITE-ProRule" id="PRU01393"/>
    </source>
</evidence>
<evidence type="ECO:0000256" key="5">
    <source>
        <dbReference type="ARBA" id="ARBA00022786"/>
    </source>
</evidence>
<protein>
    <recommendedName>
        <fullName evidence="3">ubiquitinyl hydrolase 1</fullName>
        <ecNumber evidence="3">3.4.19.12</ecNumber>
    </recommendedName>
</protein>
<sequence length="201" mass="22732">MPARTYSKTFIPLESNPQIFTSLAHNLGASLGLKFTEVYSLDDGDDEPKKGEILAYILAFPTSENCEDERAAEGEKDVKPDSILDRLINTPASQRSHFLDTCSELEEFYAEAADQGDTQPPEDGIEVDWHYTCFVSSAEKHRLYELDGDRWGPLYHADLDPDLEDFEMKAIGLIRKYFERAEEGKEVQFSVMALVKESPVL</sequence>
<dbReference type="InterPro" id="IPR001578">
    <property type="entry name" value="Peptidase_C12_UCH"/>
</dbReference>
<proteinExistence type="inferred from homology"/>
<evidence type="ECO:0000256" key="7">
    <source>
        <dbReference type="ARBA" id="ARBA00022807"/>
    </source>
</evidence>
<dbReference type="EMBL" id="JAHFYH010000052">
    <property type="protein sequence ID" value="KAH0217965.1"/>
    <property type="molecule type" value="Genomic_DNA"/>
</dbReference>
<comment type="caution">
    <text evidence="8">Lacks conserved residue(s) required for the propagation of feature annotation.</text>
</comment>
<keyword evidence="4" id="KW-0645">Protease</keyword>
<evidence type="ECO:0000313" key="10">
    <source>
        <dbReference type="EMBL" id="KAH0217965.1"/>
    </source>
</evidence>
<evidence type="ECO:0000259" key="9">
    <source>
        <dbReference type="PROSITE" id="PS52048"/>
    </source>
</evidence>
<evidence type="ECO:0000256" key="3">
    <source>
        <dbReference type="ARBA" id="ARBA00012759"/>
    </source>
</evidence>
<comment type="similarity">
    <text evidence="2 8">Belongs to the peptidase C12 family.</text>
</comment>
<keyword evidence="5" id="KW-0833">Ubl conjugation pathway</keyword>
<dbReference type="SUPFAM" id="SSF54001">
    <property type="entry name" value="Cysteine proteinases"/>
    <property type="match status" value="1"/>
</dbReference>
<dbReference type="InterPro" id="IPR038765">
    <property type="entry name" value="Papain-like_cys_pep_sf"/>
</dbReference>
<dbReference type="Pfam" id="PF01088">
    <property type="entry name" value="Peptidase_C12"/>
    <property type="match status" value="2"/>
</dbReference>
<comment type="catalytic activity">
    <reaction evidence="1">
        <text>Thiol-dependent hydrolysis of ester, thioester, amide, peptide and isopeptide bonds formed by the C-terminal Gly of ubiquitin (a 76-residue protein attached to proteins as an intracellular targeting signal).</text>
        <dbReference type="EC" id="3.4.19.12"/>
    </reaction>
</comment>
<dbReference type="AlphaFoldDB" id="A0A9P8K5C9"/>
<dbReference type="Gene3D" id="3.40.532.10">
    <property type="entry name" value="Peptidase C12, ubiquitin carboxyl-terminal hydrolase"/>
    <property type="match status" value="2"/>
</dbReference>
<evidence type="ECO:0000256" key="2">
    <source>
        <dbReference type="ARBA" id="ARBA00009326"/>
    </source>
</evidence>
<feature type="domain" description="UCH catalytic" evidence="9">
    <location>
        <begin position="9"/>
        <end position="196"/>
    </location>
</feature>
<accession>A0A9P8K5C9</accession>
<dbReference type="OrthoDB" id="427186at2759"/>
<evidence type="ECO:0000256" key="4">
    <source>
        <dbReference type="ARBA" id="ARBA00022670"/>
    </source>
</evidence>
<evidence type="ECO:0000313" key="11">
    <source>
        <dbReference type="Proteomes" id="UP000767238"/>
    </source>
</evidence>
<dbReference type="GO" id="GO:0005737">
    <property type="term" value="C:cytoplasm"/>
    <property type="evidence" value="ECO:0007669"/>
    <property type="project" value="TreeGrafter"/>
</dbReference>
<dbReference type="PANTHER" id="PTHR10589">
    <property type="entry name" value="UBIQUITIN CARBOXYL-TERMINAL HYDROLASE"/>
    <property type="match status" value="1"/>
</dbReference>
<name>A0A9P8K5C9_AURME</name>
<gene>
    <name evidence="10" type="ORF">KCV03_g6761</name>
</gene>
<reference evidence="10" key="1">
    <citation type="journal article" date="2021" name="J Fungi (Basel)">
        <title>Virulence traits and population genomics of the black yeast Aureobasidium melanogenum.</title>
        <authorList>
            <person name="Cernosa A."/>
            <person name="Sun X."/>
            <person name="Gostincar C."/>
            <person name="Fang C."/>
            <person name="Gunde-Cimerman N."/>
            <person name="Song Z."/>
        </authorList>
    </citation>
    <scope>NUCLEOTIDE SEQUENCE</scope>
    <source>
        <strain evidence="10">EXF-8016</strain>
    </source>
</reference>
<dbReference type="PROSITE" id="PS52048">
    <property type="entry name" value="UCH_DOMAIN"/>
    <property type="match status" value="1"/>
</dbReference>
<evidence type="ECO:0000256" key="6">
    <source>
        <dbReference type="ARBA" id="ARBA00022801"/>
    </source>
</evidence>
<dbReference type="EC" id="3.4.19.12" evidence="3"/>
<dbReference type="PANTHER" id="PTHR10589:SF17">
    <property type="entry name" value="UBIQUITIN CARBOXYL-TERMINAL HYDROLASE"/>
    <property type="match status" value="1"/>
</dbReference>
<comment type="caution">
    <text evidence="10">The sequence shown here is derived from an EMBL/GenBank/DDBJ whole genome shotgun (WGS) entry which is preliminary data.</text>
</comment>
<keyword evidence="6" id="KW-0378">Hydrolase</keyword>
<dbReference type="InterPro" id="IPR036959">
    <property type="entry name" value="Peptidase_C12_UCH_sf"/>
</dbReference>